<protein>
    <submittedName>
        <fullName evidence="1">Outer membrane beta-barrel protein</fullName>
    </submittedName>
</protein>
<proteinExistence type="predicted"/>
<sequence length="202" mass="20999">MNALALLVTLTALASTGAEEDCGGSFLLAPKVGVFKSTTALSSDLYFGAEVGYLTPLLERRLAVTLEVNYHRPRITGSLSDPQFGGFGAPPPDGAYSLAVREVAFLLSAVFRFEQGLGPLTPYVGGGPGLYLHRATADIFGTVASESDGGFGLQALAGLELPLGPGGAFFEAHYHFAPVDLVTTGDVNVGGFLASVGYRLRL</sequence>
<dbReference type="InterPro" id="IPR011250">
    <property type="entry name" value="OMP/PagP_B-barrel"/>
</dbReference>
<evidence type="ECO:0000313" key="2">
    <source>
        <dbReference type="Proteomes" id="UP000518300"/>
    </source>
</evidence>
<evidence type="ECO:0000313" key="1">
    <source>
        <dbReference type="EMBL" id="NMO17198.1"/>
    </source>
</evidence>
<keyword evidence="2" id="KW-1185">Reference proteome</keyword>
<dbReference type="SUPFAM" id="SSF56925">
    <property type="entry name" value="OMPA-like"/>
    <property type="match status" value="1"/>
</dbReference>
<organism evidence="1 2">
    <name type="scientific">Pyxidicoccus fallax</name>
    <dbReference type="NCBI Taxonomy" id="394095"/>
    <lineage>
        <taxon>Bacteria</taxon>
        <taxon>Pseudomonadati</taxon>
        <taxon>Myxococcota</taxon>
        <taxon>Myxococcia</taxon>
        <taxon>Myxococcales</taxon>
        <taxon>Cystobacterineae</taxon>
        <taxon>Myxococcaceae</taxon>
        <taxon>Pyxidicoccus</taxon>
    </lineage>
</organism>
<gene>
    <name evidence="1" type="ORF">HG543_20370</name>
</gene>
<dbReference type="Proteomes" id="UP000518300">
    <property type="component" value="Unassembled WGS sequence"/>
</dbReference>
<dbReference type="EMBL" id="JABBJJ010000090">
    <property type="protein sequence ID" value="NMO17198.1"/>
    <property type="molecule type" value="Genomic_DNA"/>
</dbReference>
<comment type="caution">
    <text evidence="1">The sequence shown here is derived from an EMBL/GenBank/DDBJ whole genome shotgun (WGS) entry which is preliminary data.</text>
</comment>
<dbReference type="Gene3D" id="2.40.160.20">
    <property type="match status" value="1"/>
</dbReference>
<name>A0A848LI31_9BACT</name>
<reference evidence="1 2" key="1">
    <citation type="submission" date="2020-04" db="EMBL/GenBank/DDBJ databases">
        <title>Draft genome of Pyxidicoccus fallax type strain.</title>
        <authorList>
            <person name="Whitworth D.E."/>
        </authorList>
    </citation>
    <scope>NUCLEOTIDE SEQUENCE [LARGE SCALE GENOMIC DNA]</scope>
    <source>
        <strain evidence="1 2">DSM 14698</strain>
    </source>
</reference>
<dbReference type="RefSeq" id="WP_169346478.1">
    <property type="nucleotide sequence ID" value="NZ_JABBJJ010000090.1"/>
</dbReference>
<accession>A0A848LI31</accession>
<dbReference type="AlphaFoldDB" id="A0A848LI31"/>